<dbReference type="GO" id="GO:0005886">
    <property type="term" value="C:plasma membrane"/>
    <property type="evidence" value="ECO:0007669"/>
    <property type="project" value="UniProtKB-SubCell"/>
</dbReference>
<dbReference type="EMBL" id="CP054929">
    <property type="protein sequence ID" value="QKW54514.1"/>
    <property type="molecule type" value="Genomic_DNA"/>
</dbReference>
<keyword evidence="2" id="KW-1003">Cell membrane</keyword>
<dbReference type="InterPro" id="IPR011701">
    <property type="entry name" value="MFS"/>
</dbReference>
<evidence type="ECO:0000256" key="2">
    <source>
        <dbReference type="ARBA" id="ARBA00022475"/>
    </source>
</evidence>
<dbReference type="Gene3D" id="1.20.1250.20">
    <property type="entry name" value="MFS general substrate transporter like domains"/>
    <property type="match status" value="2"/>
</dbReference>
<dbReference type="PANTHER" id="PTHR23513">
    <property type="entry name" value="INTEGRAL MEMBRANE EFFLUX PROTEIN-RELATED"/>
    <property type="match status" value="1"/>
</dbReference>
<comment type="subcellular location">
    <subcellularLocation>
        <location evidence="1">Cell membrane</location>
        <topology evidence="1">Multi-pass membrane protein</topology>
    </subcellularLocation>
</comment>
<feature type="transmembrane region" description="Helical" evidence="7">
    <location>
        <begin position="193"/>
        <end position="212"/>
    </location>
</feature>
<feature type="transmembrane region" description="Helical" evidence="7">
    <location>
        <begin position="129"/>
        <end position="146"/>
    </location>
</feature>
<keyword evidence="4 7" id="KW-1133">Transmembrane helix</keyword>
<dbReference type="GO" id="GO:0022857">
    <property type="term" value="F:transmembrane transporter activity"/>
    <property type="evidence" value="ECO:0007669"/>
    <property type="project" value="InterPro"/>
</dbReference>
<feature type="transmembrane region" description="Helical" evidence="7">
    <location>
        <begin position="601"/>
        <end position="622"/>
    </location>
</feature>
<keyword evidence="9" id="KW-1185">Reference proteome</keyword>
<feature type="compositionally biased region" description="Low complexity" evidence="6">
    <location>
        <begin position="309"/>
        <end position="340"/>
    </location>
</feature>
<name>A0A7H8NIX3_9ACTN</name>
<dbReference type="InterPro" id="IPR036259">
    <property type="entry name" value="MFS_trans_sf"/>
</dbReference>
<evidence type="ECO:0000256" key="4">
    <source>
        <dbReference type="ARBA" id="ARBA00022989"/>
    </source>
</evidence>
<accession>A0A7H8NIX3</accession>
<evidence type="ECO:0000256" key="3">
    <source>
        <dbReference type="ARBA" id="ARBA00022692"/>
    </source>
</evidence>
<dbReference type="Proteomes" id="UP000509303">
    <property type="component" value="Chromosome"/>
</dbReference>
<dbReference type="Pfam" id="PF07690">
    <property type="entry name" value="MFS_1"/>
    <property type="match status" value="1"/>
</dbReference>
<evidence type="ECO:0000256" key="5">
    <source>
        <dbReference type="ARBA" id="ARBA00023136"/>
    </source>
</evidence>
<organism evidence="8 9">
    <name type="scientific">Streptomyces buecherae</name>
    <dbReference type="NCBI Taxonomy" id="2763006"/>
    <lineage>
        <taxon>Bacteria</taxon>
        <taxon>Bacillati</taxon>
        <taxon>Actinomycetota</taxon>
        <taxon>Actinomycetes</taxon>
        <taxon>Kitasatosporales</taxon>
        <taxon>Streptomycetaceae</taxon>
        <taxon>Streptomyces</taxon>
    </lineage>
</organism>
<reference evidence="8 9" key="1">
    <citation type="submission" date="2020-06" db="EMBL/GenBank/DDBJ databases">
        <title>Genome mining for natural products.</title>
        <authorList>
            <person name="Zhang B."/>
            <person name="Shi J."/>
            <person name="Ge H."/>
        </authorList>
    </citation>
    <scope>NUCLEOTIDE SEQUENCE [LARGE SCALE GENOMIC DNA]</scope>
    <source>
        <strain evidence="8 9">NA00687</strain>
    </source>
</reference>
<feature type="transmembrane region" description="Helical" evidence="7">
    <location>
        <begin position="167"/>
        <end position="187"/>
    </location>
</feature>
<evidence type="ECO:0000256" key="7">
    <source>
        <dbReference type="SAM" id="Phobius"/>
    </source>
</evidence>
<feature type="region of interest" description="Disordered" evidence="6">
    <location>
        <begin position="276"/>
        <end position="411"/>
    </location>
</feature>
<feature type="compositionally biased region" description="Low complexity" evidence="6">
    <location>
        <begin position="276"/>
        <end position="293"/>
    </location>
</feature>
<dbReference type="PANTHER" id="PTHR23513:SF18">
    <property type="entry name" value="INTEGRAL MEMBRANE PROTEIN"/>
    <property type="match status" value="1"/>
</dbReference>
<keyword evidence="5 7" id="KW-0472">Membrane</keyword>
<feature type="transmembrane region" description="Helical" evidence="7">
    <location>
        <begin position="514"/>
        <end position="534"/>
    </location>
</feature>
<dbReference type="RefSeq" id="WP_176166158.1">
    <property type="nucleotide sequence ID" value="NZ_CP054929.1"/>
</dbReference>
<evidence type="ECO:0008006" key="10">
    <source>
        <dbReference type="Google" id="ProtNLM"/>
    </source>
</evidence>
<feature type="compositionally biased region" description="Polar residues" evidence="6">
    <location>
        <begin position="294"/>
        <end position="303"/>
    </location>
</feature>
<evidence type="ECO:0000313" key="9">
    <source>
        <dbReference type="Proteomes" id="UP000509303"/>
    </source>
</evidence>
<feature type="region of interest" description="Disordered" evidence="6">
    <location>
        <begin position="232"/>
        <end position="256"/>
    </location>
</feature>
<feature type="transmembrane region" description="Helical" evidence="7">
    <location>
        <begin position="455"/>
        <end position="472"/>
    </location>
</feature>
<feature type="transmembrane region" description="Helical" evidence="7">
    <location>
        <begin position="484"/>
        <end position="507"/>
    </location>
</feature>
<dbReference type="SUPFAM" id="SSF103473">
    <property type="entry name" value="MFS general substrate transporter"/>
    <property type="match status" value="1"/>
</dbReference>
<evidence type="ECO:0000313" key="8">
    <source>
        <dbReference type="EMBL" id="QKW54514.1"/>
    </source>
</evidence>
<feature type="transmembrane region" description="Helical" evidence="7">
    <location>
        <begin position="72"/>
        <end position="93"/>
    </location>
</feature>
<protein>
    <recommendedName>
        <fullName evidence="10">MFS transporter</fullName>
    </recommendedName>
</protein>
<dbReference type="AlphaFoldDB" id="A0A7H8NIX3"/>
<sequence length="635" mass="63705">MRSFGQTLRRPFASTARGVRRATHAHGAGESGLGKLIELHAVNSAGDMMITVALASTVFFSVPTDEARGRVALYLAITLAPFALLAPVIGPLLDRIPHGRRAAMASAMLTRALLALTMADVVSGGGLELYPAALGVLVASKAYGVVRSAVVPRLLPPRFSLVKANSRVTLGGLLATGLAAPIGAGLHQLGPAWPLYGACAVFTMGTILCFTLPHKVDSAKGEARAHVIAHPPHLRSHDHGTTRAPHHAAQPGQPRGAIAAEATEPAGATATAVVEPTPDAAPAGAPEDAPAGASPQTTTTADQPANADAEPATMPPGTAGTGPDADAATETAGATEAGAGDEAGTGAGPAAVTAAASTSTRAGARATTGTSTAVAEGGATVEQDPPAAREDAAREDTAREDAAEGTAGARVTAEAREVVPYAGGAAHADWDEEPVKRPGLRNVGSSVLHAWPANATMRTLSGFLTLFLAFMLREHPLSGLSPELSLGIVAVSAGAGNALGTAIGAGLRARGPELIIVAVLTTSLATAITAAVLYSQVAVAALAAVAGLSQALGKLSLDALIQRDVPENVRTSAFARSETALQMSWVVGGAIGIALPLNGVLGMSTAVCFLALGWLGTVRGLLASARRGTPHPRVA</sequence>
<feature type="compositionally biased region" description="Basic and acidic residues" evidence="6">
    <location>
        <begin position="387"/>
        <end position="402"/>
    </location>
</feature>
<feature type="compositionally biased region" description="Low complexity" evidence="6">
    <location>
        <begin position="348"/>
        <end position="375"/>
    </location>
</feature>
<evidence type="ECO:0000256" key="1">
    <source>
        <dbReference type="ARBA" id="ARBA00004651"/>
    </source>
</evidence>
<gene>
    <name evidence="8" type="ORF">HUT08_14285</name>
</gene>
<evidence type="ECO:0000256" key="6">
    <source>
        <dbReference type="SAM" id="MobiDB-lite"/>
    </source>
</evidence>
<keyword evidence="3 7" id="KW-0812">Transmembrane</keyword>
<proteinExistence type="predicted"/>